<dbReference type="InterPro" id="IPR007627">
    <property type="entry name" value="RNA_pol_sigma70_r2"/>
</dbReference>
<keyword evidence="4" id="KW-0804">Transcription</keyword>
<organism evidence="7 8">
    <name type="scientific">Microbulbifer marinus</name>
    <dbReference type="NCBI Taxonomy" id="658218"/>
    <lineage>
        <taxon>Bacteria</taxon>
        <taxon>Pseudomonadati</taxon>
        <taxon>Pseudomonadota</taxon>
        <taxon>Gammaproteobacteria</taxon>
        <taxon>Cellvibrionales</taxon>
        <taxon>Microbulbiferaceae</taxon>
        <taxon>Microbulbifer</taxon>
    </lineage>
</organism>
<dbReference type="GO" id="GO:0003677">
    <property type="term" value="F:DNA binding"/>
    <property type="evidence" value="ECO:0007669"/>
    <property type="project" value="InterPro"/>
</dbReference>
<dbReference type="InterPro" id="IPR013325">
    <property type="entry name" value="RNA_pol_sigma_r2"/>
</dbReference>
<dbReference type="NCBIfam" id="TIGR02937">
    <property type="entry name" value="sigma70-ECF"/>
    <property type="match status" value="1"/>
</dbReference>
<dbReference type="InterPro" id="IPR013249">
    <property type="entry name" value="RNA_pol_sigma70_r4_t2"/>
</dbReference>
<reference evidence="8" key="1">
    <citation type="submission" date="2016-10" db="EMBL/GenBank/DDBJ databases">
        <authorList>
            <person name="Varghese N."/>
            <person name="Submissions S."/>
        </authorList>
    </citation>
    <scope>NUCLEOTIDE SEQUENCE [LARGE SCALE GENOMIC DNA]</scope>
    <source>
        <strain evidence="8">CGMCC 1.10657</strain>
    </source>
</reference>
<dbReference type="InterPro" id="IPR014284">
    <property type="entry name" value="RNA_pol_sigma-70_dom"/>
</dbReference>
<evidence type="ECO:0000313" key="7">
    <source>
        <dbReference type="EMBL" id="SDZ84810.1"/>
    </source>
</evidence>
<name>A0A1H3WCX8_9GAMM</name>
<dbReference type="SUPFAM" id="SSF88659">
    <property type="entry name" value="Sigma3 and sigma4 domains of RNA polymerase sigma factors"/>
    <property type="match status" value="1"/>
</dbReference>
<keyword evidence="3" id="KW-0731">Sigma factor</keyword>
<evidence type="ECO:0000256" key="4">
    <source>
        <dbReference type="ARBA" id="ARBA00023163"/>
    </source>
</evidence>
<dbReference type="GO" id="GO:0016987">
    <property type="term" value="F:sigma factor activity"/>
    <property type="evidence" value="ECO:0007669"/>
    <property type="project" value="UniProtKB-KW"/>
</dbReference>
<dbReference type="CDD" id="cd06171">
    <property type="entry name" value="Sigma70_r4"/>
    <property type="match status" value="1"/>
</dbReference>
<dbReference type="Gene3D" id="1.10.1740.10">
    <property type="match status" value="1"/>
</dbReference>
<dbReference type="SUPFAM" id="SSF88946">
    <property type="entry name" value="Sigma2 domain of RNA polymerase sigma factors"/>
    <property type="match status" value="1"/>
</dbReference>
<dbReference type="InterPro" id="IPR013324">
    <property type="entry name" value="RNA_pol_sigma_r3/r4-like"/>
</dbReference>
<dbReference type="Pfam" id="PF04542">
    <property type="entry name" value="Sigma70_r2"/>
    <property type="match status" value="1"/>
</dbReference>
<dbReference type="PANTHER" id="PTHR43133:SF62">
    <property type="entry name" value="RNA POLYMERASE SIGMA FACTOR SIGZ"/>
    <property type="match status" value="1"/>
</dbReference>
<dbReference type="AlphaFoldDB" id="A0A1H3WCX8"/>
<dbReference type="Pfam" id="PF08281">
    <property type="entry name" value="Sigma70_r4_2"/>
    <property type="match status" value="1"/>
</dbReference>
<feature type="domain" description="RNA polymerase sigma-70 region 2" evidence="5">
    <location>
        <begin position="30"/>
        <end position="102"/>
    </location>
</feature>
<accession>A0A1H3WCX8</accession>
<dbReference type="EMBL" id="FNQO01000001">
    <property type="protein sequence ID" value="SDZ84810.1"/>
    <property type="molecule type" value="Genomic_DNA"/>
</dbReference>
<dbReference type="PANTHER" id="PTHR43133">
    <property type="entry name" value="RNA POLYMERASE ECF-TYPE SIGMA FACTO"/>
    <property type="match status" value="1"/>
</dbReference>
<sequence>MQAPESRDDDWSELLKLVGAERDRAAFERLFHHFAPLIKGFHHSRSTQAFSAEAADELVQEVMFRVWRKAPSFDAGKASASTWIYTIMRNCRIDMLRRNSRRQHEDGGVDVADIWDESADNQPLLFLQHKRNERDIAEGLRALPAEQSHVLEKAYMEGKSHSEISAELGLPLGTVKSRVRLALKKLQAILSR</sequence>
<evidence type="ECO:0000259" key="6">
    <source>
        <dbReference type="Pfam" id="PF08281"/>
    </source>
</evidence>
<proteinExistence type="inferred from homology"/>
<dbReference type="Proteomes" id="UP000198658">
    <property type="component" value="Unassembled WGS sequence"/>
</dbReference>
<evidence type="ECO:0000256" key="2">
    <source>
        <dbReference type="ARBA" id="ARBA00023015"/>
    </source>
</evidence>
<comment type="similarity">
    <text evidence="1">Belongs to the sigma-70 factor family. ECF subfamily.</text>
</comment>
<evidence type="ECO:0000259" key="5">
    <source>
        <dbReference type="Pfam" id="PF04542"/>
    </source>
</evidence>
<dbReference type="GO" id="GO:0006352">
    <property type="term" value="P:DNA-templated transcription initiation"/>
    <property type="evidence" value="ECO:0007669"/>
    <property type="project" value="InterPro"/>
</dbReference>
<keyword evidence="8" id="KW-1185">Reference proteome</keyword>
<evidence type="ECO:0000256" key="3">
    <source>
        <dbReference type="ARBA" id="ARBA00023082"/>
    </source>
</evidence>
<gene>
    <name evidence="7" type="ORF">SAMN05216562_0741</name>
</gene>
<dbReference type="STRING" id="658218.SAMN05216562_0741"/>
<evidence type="ECO:0000256" key="1">
    <source>
        <dbReference type="ARBA" id="ARBA00010641"/>
    </source>
</evidence>
<dbReference type="Gene3D" id="1.10.10.10">
    <property type="entry name" value="Winged helix-like DNA-binding domain superfamily/Winged helix DNA-binding domain"/>
    <property type="match status" value="1"/>
</dbReference>
<dbReference type="InterPro" id="IPR039425">
    <property type="entry name" value="RNA_pol_sigma-70-like"/>
</dbReference>
<dbReference type="InterPro" id="IPR036388">
    <property type="entry name" value="WH-like_DNA-bd_sf"/>
</dbReference>
<feature type="domain" description="RNA polymerase sigma factor 70 region 4 type 2" evidence="6">
    <location>
        <begin position="136"/>
        <end position="186"/>
    </location>
</feature>
<protein>
    <submittedName>
        <fullName evidence="7">RNA polymerase sigma-70 factor, ECF subfamily</fullName>
    </submittedName>
</protein>
<evidence type="ECO:0000313" key="8">
    <source>
        <dbReference type="Proteomes" id="UP000198658"/>
    </source>
</evidence>
<keyword evidence="2" id="KW-0805">Transcription regulation</keyword>